<dbReference type="GeneID" id="125314737"/>
<feature type="region of interest" description="Disordered" evidence="2">
    <location>
        <begin position="193"/>
        <end position="212"/>
    </location>
</feature>
<reference evidence="5" key="2">
    <citation type="submission" date="2025-08" db="UniProtKB">
        <authorList>
            <consortium name="RefSeq"/>
        </authorList>
    </citation>
    <scope>IDENTIFICATION</scope>
    <source>
        <tissue evidence="5">Leaf</tissue>
    </source>
</reference>
<dbReference type="InterPro" id="IPR055508">
    <property type="entry name" value="DUF7081"/>
</dbReference>
<dbReference type="PANTHER" id="PTHR33345">
    <property type="entry name" value="ADAPTER PROTEIN, PUTATIVE-RELATED"/>
    <property type="match status" value="1"/>
</dbReference>
<dbReference type="Gene3D" id="1.10.287.1490">
    <property type="match status" value="1"/>
</dbReference>
<evidence type="ECO:0000256" key="1">
    <source>
        <dbReference type="SAM" id="Coils"/>
    </source>
</evidence>
<organism evidence="4 5">
    <name type="scientific">Rhodamnia argentea</name>
    <dbReference type="NCBI Taxonomy" id="178133"/>
    <lineage>
        <taxon>Eukaryota</taxon>
        <taxon>Viridiplantae</taxon>
        <taxon>Streptophyta</taxon>
        <taxon>Embryophyta</taxon>
        <taxon>Tracheophyta</taxon>
        <taxon>Spermatophyta</taxon>
        <taxon>Magnoliopsida</taxon>
        <taxon>eudicotyledons</taxon>
        <taxon>Gunneridae</taxon>
        <taxon>Pentapetalae</taxon>
        <taxon>rosids</taxon>
        <taxon>malvids</taxon>
        <taxon>Myrtales</taxon>
        <taxon>Myrtaceae</taxon>
        <taxon>Myrtoideae</taxon>
        <taxon>Myrteae</taxon>
        <taxon>Australasian group</taxon>
        <taxon>Rhodamnia</taxon>
    </lineage>
</organism>
<proteinExistence type="predicted"/>
<reference evidence="4" key="1">
    <citation type="submission" date="2025-05" db="UniProtKB">
        <authorList>
            <consortium name="RefSeq"/>
        </authorList>
    </citation>
    <scope>NUCLEOTIDE SEQUENCE [LARGE SCALE GENOMIC DNA]</scope>
</reference>
<protein>
    <submittedName>
        <fullName evidence="5">Uncharacterized protein LOC125314737</fullName>
    </submittedName>
</protein>
<dbReference type="Pfam" id="PF23299">
    <property type="entry name" value="DUF7081"/>
    <property type="match status" value="1"/>
</dbReference>
<dbReference type="Proteomes" id="UP000827889">
    <property type="component" value="Chromosome 1"/>
</dbReference>
<evidence type="ECO:0000259" key="3">
    <source>
        <dbReference type="Pfam" id="PF23299"/>
    </source>
</evidence>
<accession>A0ABM3HAM9</accession>
<feature type="domain" description="DUF7081" evidence="3">
    <location>
        <begin position="27"/>
        <end position="117"/>
    </location>
</feature>
<feature type="coiled-coil region" evidence="1">
    <location>
        <begin position="403"/>
        <end position="430"/>
    </location>
</feature>
<sequence>MEKGKQATGIEVLTEKAMKMKRLGLYPVEPNTVGEGLPYAPEDWPNPGDTWRWWVGKRTYRSGFYKDRFLYLPKRLCVQGSDNRFKSEPSLAHYISLQFPNSDVNEFFASFSWMVPSTKHHWHEELHPDLFPQVPGDEIASKRKNKAPCNSQRMKKSRPATSQAFPRHKTRQSYKISAQADIRDEESVIDLSSLKDGSTSDGSGYSKCGSESQVDVEDVAPDQSIGSSFYATNASEAEDVQKVEELHAQFCEEGVDDCRKSLEHILSQHDDETQVRTPFTFVGSEMAEEMSTHRRKLSSILALDFSCLLSSKYLEEISHSVEKLGTDPILTVDQLLKLKLVEEIPKAGEVFLCTKGIAEQANKFFEDLRAMKEKVSSIKREFSELKKGAGELRSQIDSKSSLVREIDEQIAQLQCRKAELVRDLESKNKAKDQVVAEQKITASSISAVAREIKTASAEIPAWEMKKKTAEKRMAEILARYTPLKGFSFEKSG</sequence>
<gene>
    <name evidence="5" type="primary">LOC125314737</name>
</gene>
<feature type="compositionally biased region" description="Polar residues" evidence="2">
    <location>
        <begin position="195"/>
        <end position="212"/>
    </location>
</feature>
<feature type="region of interest" description="Disordered" evidence="2">
    <location>
        <begin position="141"/>
        <end position="179"/>
    </location>
</feature>
<dbReference type="PANTHER" id="PTHR33345:SF4">
    <property type="entry name" value="MBD DOMAIN-CONTAINING PROTEIN"/>
    <property type="match status" value="1"/>
</dbReference>
<evidence type="ECO:0000313" key="4">
    <source>
        <dbReference type="Proteomes" id="UP000827889"/>
    </source>
</evidence>
<dbReference type="RefSeq" id="XP_048133649.1">
    <property type="nucleotide sequence ID" value="XM_048277692.1"/>
</dbReference>
<evidence type="ECO:0000256" key="2">
    <source>
        <dbReference type="SAM" id="MobiDB-lite"/>
    </source>
</evidence>
<evidence type="ECO:0000313" key="5">
    <source>
        <dbReference type="RefSeq" id="XP_048133649.1"/>
    </source>
</evidence>
<keyword evidence="4" id="KW-1185">Reference proteome</keyword>
<name>A0ABM3HAM9_9MYRT</name>
<keyword evidence="1" id="KW-0175">Coiled coil</keyword>